<dbReference type="AlphaFoldDB" id="A0A6V8NIN3"/>
<feature type="non-terminal residue" evidence="3">
    <location>
        <position position="74"/>
    </location>
</feature>
<sequence length="74" mass="8089">MEVTLTSAKNLRGVITVPGDKSISHRSLILASLAHGRSRIANFSFSKDCFSTMNSLRSLGVEMEIDAEKVIHLT</sequence>
<dbReference type="PANTHER" id="PTHR21090">
    <property type="entry name" value="AROM/DEHYDROQUINATE SYNTHASE"/>
    <property type="match status" value="1"/>
</dbReference>
<evidence type="ECO:0000256" key="1">
    <source>
        <dbReference type="ARBA" id="ARBA00022679"/>
    </source>
</evidence>
<keyword evidence="1 3" id="KW-0808">Transferase</keyword>
<evidence type="ECO:0000313" key="4">
    <source>
        <dbReference type="Proteomes" id="UP000574717"/>
    </source>
</evidence>
<dbReference type="InterPro" id="IPR013792">
    <property type="entry name" value="RNA3'P_cycl/enolpyr_Trfase_a/b"/>
</dbReference>
<evidence type="ECO:0000259" key="2">
    <source>
        <dbReference type="Pfam" id="PF00275"/>
    </source>
</evidence>
<dbReference type="Pfam" id="PF00275">
    <property type="entry name" value="EPSP_synthase"/>
    <property type="match status" value="1"/>
</dbReference>
<comment type="caution">
    <text evidence="3">The sequence shown here is derived from an EMBL/GenBank/DDBJ whole genome shotgun (WGS) entry which is preliminary data.</text>
</comment>
<protein>
    <submittedName>
        <fullName evidence="3">3-phosphoshikimate 1-carboxyvinyltransferase</fullName>
    </submittedName>
</protein>
<dbReference type="InterPro" id="IPR001986">
    <property type="entry name" value="Enolpyruvate_Tfrase_dom"/>
</dbReference>
<gene>
    <name evidence="3" type="ORF">HKBW3S03_01621</name>
</gene>
<feature type="domain" description="Enolpyruvate transferase" evidence="2">
    <location>
        <begin position="7"/>
        <end position="70"/>
    </location>
</feature>
<dbReference type="InterPro" id="IPR036968">
    <property type="entry name" value="Enolpyruvate_Tfrase_sf"/>
</dbReference>
<dbReference type="Proteomes" id="UP000574717">
    <property type="component" value="Unassembled WGS sequence"/>
</dbReference>
<dbReference type="SUPFAM" id="SSF55205">
    <property type="entry name" value="EPT/RTPC-like"/>
    <property type="match status" value="1"/>
</dbReference>
<proteinExistence type="predicted"/>
<dbReference type="Gene3D" id="3.65.10.10">
    <property type="entry name" value="Enolpyruvate transferase domain"/>
    <property type="match status" value="2"/>
</dbReference>
<evidence type="ECO:0000313" key="3">
    <source>
        <dbReference type="EMBL" id="GFP20118.1"/>
    </source>
</evidence>
<reference evidence="3 4" key="1">
    <citation type="journal article" date="2020" name="Front. Microbiol.">
        <title>Single-cell genomics of novel Actinobacteria with the Wood-Ljungdahl pathway discovered in a serpentinizing system.</title>
        <authorList>
            <person name="Merino N."/>
            <person name="Kawai M."/>
            <person name="Boyd E.S."/>
            <person name="Colman D.R."/>
            <person name="McGlynn S.E."/>
            <person name="Nealson K.H."/>
            <person name="Kurokawa K."/>
            <person name="Hongoh Y."/>
        </authorList>
    </citation>
    <scope>NUCLEOTIDE SEQUENCE [LARGE SCALE GENOMIC DNA]</scope>
    <source>
        <strain evidence="3 4">S03</strain>
    </source>
</reference>
<organism evidence="3 4">
    <name type="scientific">Candidatus Hakubella thermalkaliphila</name>
    <dbReference type="NCBI Taxonomy" id="2754717"/>
    <lineage>
        <taxon>Bacteria</taxon>
        <taxon>Bacillati</taxon>
        <taxon>Actinomycetota</taxon>
        <taxon>Actinomycetota incertae sedis</taxon>
        <taxon>Candidatus Hakubellales</taxon>
        <taxon>Candidatus Hakubellaceae</taxon>
        <taxon>Candidatus Hakubella</taxon>
    </lineage>
</organism>
<dbReference type="EMBL" id="BLRU01000255">
    <property type="protein sequence ID" value="GFP20118.1"/>
    <property type="molecule type" value="Genomic_DNA"/>
</dbReference>
<dbReference type="GO" id="GO:0009423">
    <property type="term" value="P:chorismate biosynthetic process"/>
    <property type="evidence" value="ECO:0007669"/>
    <property type="project" value="TreeGrafter"/>
</dbReference>
<accession>A0A6V8NIN3</accession>
<dbReference type="PANTHER" id="PTHR21090:SF5">
    <property type="entry name" value="PENTAFUNCTIONAL AROM POLYPEPTIDE"/>
    <property type="match status" value="1"/>
</dbReference>
<dbReference type="GO" id="GO:0003866">
    <property type="term" value="F:3-phosphoshikimate 1-carboxyvinyltransferase activity"/>
    <property type="evidence" value="ECO:0007669"/>
    <property type="project" value="TreeGrafter"/>
</dbReference>
<name>A0A6V8NIN3_9ACTN</name>